<protein>
    <submittedName>
        <fullName evidence="1">Uncharacterized protein</fullName>
    </submittedName>
</protein>
<dbReference type="EMBL" id="MU154675">
    <property type="protein sequence ID" value="KAF9489314.1"/>
    <property type="molecule type" value="Genomic_DNA"/>
</dbReference>
<accession>A0A9P5ZN39</accession>
<reference evidence="1" key="1">
    <citation type="submission" date="2020-11" db="EMBL/GenBank/DDBJ databases">
        <authorList>
            <consortium name="DOE Joint Genome Institute"/>
            <person name="Ahrendt S."/>
            <person name="Riley R."/>
            <person name="Andreopoulos W."/>
            <person name="Labutti K."/>
            <person name="Pangilinan J."/>
            <person name="Ruiz-Duenas F.J."/>
            <person name="Barrasa J.M."/>
            <person name="Sanchez-Garcia M."/>
            <person name="Camarero S."/>
            <person name="Miyauchi S."/>
            <person name="Serrano A."/>
            <person name="Linde D."/>
            <person name="Babiker R."/>
            <person name="Drula E."/>
            <person name="Ayuso-Fernandez I."/>
            <person name="Pacheco R."/>
            <person name="Padilla G."/>
            <person name="Ferreira P."/>
            <person name="Barriuso J."/>
            <person name="Kellner H."/>
            <person name="Castanera R."/>
            <person name="Alfaro M."/>
            <person name="Ramirez L."/>
            <person name="Pisabarro A.G."/>
            <person name="Kuo A."/>
            <person name="Tritt A."/>
            <person name="Lipzen A."/>
            <person name="He G."/>
            <person name="Yan M."/>
            <person name="Ng V."/>
            <person name="Cullen D."/>
            <person name="Martin F."/>
            <person name="Rosso M.-N."/>
            <person name="Henrissat B."/>
            <person name="Hibbett D."/>
            <person name="Martinez A.T."/>
            <person name="Grigoriev I.V."/>
        </authorList>
    </citation>
    <scope>NUCLEOTIDE SEQUENCE</scope>
    <source>
        <strain evidence="1">ATCC 90797</strain>
    </source>
</reference>
<comment type="caution">
    <text evidence="1">The sequence shown here is derived from an EMBL/GenBank/DDBJ whole genome shotgun (WGS) entry which is preliminary data.</text>
</comment>
<dbReference type="OrthoDB" id="2322499at2759"/>
<sequence length="371" mass="41906">YVRTLRPTQWAALPRTRELWMLAEVQTLMQRDIDADIATDEFYDIFNDGATIQTWIEGRQRVLESVIVSSVSSAVPSTSVEHVFVCTAPDCRPSDSPWGSRKRMFISLPEALRHRCESTWLYARSTKPDRFEFAYSTRASAAVRHILSLLKLSPTPTTATELDKLENLFVCCKCAPRVRIKDGKPLASFEVFTWREAVLHYYEDCIADLRADITDPRFTRTSPLDPNLQGNDSPASHKTVWSCLHCAIHLHSWVNRHEVVAHVKSAHPIADPAEHVDFFADPLAGERPASQWRLCLPQGTEPPTALRGLVAAMNQPVKPAVFADPKQLFRCKLCSSSSTRRFILGGVQSHIRDVHNVPPQSQRANEHFEEA</sequence>
<name>A0A9P5ZN39_PLEER</name>
<evidence type="ECO:0000313" key="2">
    <source>
        <dbReference type="Proteomes" id="UP000807025"/>
    </source>
</evidence>
<gene>
    <name evidence="1" type="ORF">BDN71DRAFT_1456277</name>
</gene>
<keyword evidence="2" id="KW-1185">Reference proteome</keyword>
<evidence type="ECO:0000313" key="1">
    <source>
        <dbReference type="EMBL" id="KAF9489314.1"/>
    </source>
</evidence>
<organism evidence="1 2">
    <name type="scientific">Pleurotus eryngii</name>
    <name type="common">Boletus of the steppes</name>
    <dbReference type="NCBI Taxonomy" id="5323"/>
    <lineage>
        <taxon>Eukaryota</taxon>
        <taxon>Fungi</taxon>
        <taxon>Dikarya</taxon>
        <taxon>Basidiomycota</taxon>
        <taxon>Agaricomycotina</taxon>
        <taxon>Agaricomycetes</taxon>
        <taxon>Agaricomycetidae</taxon>
        <taxon>Agaricales</taxon>
        <taxon>Pleurotineae</taxon>
        <taxon>Pleurotaceae</taxon>
        <taxon>Pleurotus</taxon>
    </lineage>
</organism>
<dbReference type="Proteomes" id="UP000807025">
    <property type="component" value="Unassembled WGS sequence"/>
</dbReference>
<dbReference type="AlphaFoldDB" id="A0A9P5ZN39"/>
<proteinExistence type="predicted"/>
<feature type="non-terminal residue" evidence="1">
    <location>
        <position position="1"/>
    </location>
</feature>